<dbReference type="EMBL" id="PGCJ01000315">
    <property type="protein sequence ID" value="PLW32772.1"/>
    <property type="molecule type" value="Genomic_DNA"/>
</dbReference>
<dbReference type="Proteomes" id="UP000235388">
    <property type="component" value="Unassembled WGS sequence"/>
</dbReference>
<comment type="caution">
    <text evidence="1">The sequence shown here is derived from an EMBL/GenBank/DDBJ whole genome shotgun (WGS) entry which is preliminary data.</text>
</comment>
<evidence type="ECO:0000313" key="2">
    <source>
        <dbReference type="Proteomes" id="UP000235388"/>
    </source>
</evidence>
<accession>A0A2N5U4X1</accession>
<evidence type="ECO:0000313" key="1">
    <source>
        <dbReference type="EMBL" id="PLW32772.1"/>
    </source>
</evidence>
<name>A0A2N5U4X1_9BASI</name>
<organism evidence="1 2">
    <name type="scientific">Puccinia coronata f. sp. avenae</name>
    <dbReference type="NCBI Taxonomy" id="200324"/>
    <lineage>
        <taxon>Eukaryota</taxon>
        <taxon>Fungi</taxon>
        <taxon>Dikarya</taxon>
        <taxon>Basidiomycota</taxon>
        <taxon>Pucciniomycotina</taxon>
        <taxon>Pucciniomycetes</taxon>
        <taxon>Pucciniales</taxon>
        <taxon>Pucciniaceae</taxon>
        <taxon>Puccinia</taxon>
    </lineage>
</organism>
<proteinExistence type="predicted"/>
<sequence length="85" mass="9487">MPLEVKSPLTYHPGALFAAPSSPVFPSPFELEDLHGHNELYNNDEDYKEAEVVTVPVLTGSMANSINKGFVLKYDLKTRQHKTTI</sequence>
<protein>
    <submittedName>
        <fullName evidence="1">Uncharacterized protein</fullName>
    </submittedName>
</protein>
<gene>
    <name evidence="1" type="ORF">PCANC_17352</name>
</gene>
<keyword evidence="2" id="KW-1185">Reference proteome</keyword>
<reference evidence="1 2" key="1">
    <citation type="submission" date="2017-11" db="EMBL/GenBank/DDBJ databases">
        <title>De novo assembly and phasing of dikaryotic genomes from two isolates of Puccinia coronata f. sp. avenae, the causal agent of oat crown rust.</title>
        <authorList>
            <person name="Miller M.E."/>
            <person name="Zhang Y."/>
            <person name="Omidvar V."/>
            <person name="Sperschneider J."/>
            <person name="Schwessinger B."/>
            <person name="Raley C."/>
            <person name="Palmer J.M."/>
            <person name="Garnica D."/>
            <person name="Upadhyaya N."/>
            <person name="Rathjen J."/>
            <person name="Taylor J.M."/>
            <person name="Park R.F."/>
            <person name="Dodds P.N."/>
            <person name="Hirsch C.D."/>
            <person name="Kianian S.F."/>
            <person name="Figueroa M."/>
        </authorList>
    </citation>
    <scope>NUCLEOTIDE SEQUENCE [LARGE SCALE GENOMIC DNA]</scope>
    <source>
        <strain evidence="1">12NC29</strain>
    </source>
</reference>
<dbReference type="AlphaFoldDB" id="A0A2N5U4X1"/>